<dbReference type="AlphaFoldDB" id="A0A4S8MTH8"/>
<dbReference type="PANTHER" id="PTHR43539">
    <property type="entry name" value="FLAVIN-BINDING MONOOXYGENASE-LIKE PROTEIN (AFU_ORTHOLOGUE AFUA_4G09220)"/>
    <property type="match status" value="1"/>
</dbReference>
<dbReference type="Pfam" id="PF13738">
    <property type="entry name" value="Pyr_redox_3"/>
    <property type="match status" value="1"/>
</dbReference>
<evidence type="ECO:0000256" key="1">
    <source>
        <dbReference type="ARBA" id="ARBA00023002"/>
    </source>
</evidence>
<dbReference type="GO" id="GO:0004497">
    <property type="term" value="F:monooxygenase activity"/>
    <property type="evidence" value="ECO:0007669"/>
    <property type="project" value="TreeGrafter"/>
</dbReference>
<reference evidence="2 3" key="1">
    <citation type="journal article" date="2019" name="Nat. Ecol. Evol.">
        <title>Megaphylogeny resolves global patterns of mushroom evolution.</title>
        <authorList>
            <person name="Varga T."/>
            <person name="Krizsan K."/>
            <person name="Foldi C."/>
            <person name="Dima B."/>
            <person name="Sanchez-Garcia M."/>
            <person name="Sanchez-Ramirez S."/>
            <person name="Szollosi G.J."/>
            <person name="Szarkandi J.G."/>
            <person name="Papp V."/>
            <person name="Albert L."/>
            <person name="Andreopoulos W."/>
            <person name="Angelini C."/>
            <person name="Antonin V."/>
            <person name="Barry K.W."/>
            <person name="Bougher N.L."/>
            <person name="Buchanan P."/>
            <person name="Buyck B."/>
            <person name="Bense V."/>
            <person name="Catcheside P."/>
            <person name="Chovatia M."/>
            <person name="Cooper J."/>
            <person name="Damon W."/>
            <person name="Desjardin D."/>
            <person name="Finy P."/>
            <person name="Geml J."/>
            <person name="Haridas S."/>
            <person name="Hughes K."/>
            <person name="Justo A."/>
            <person name="Karasinski D."/>
            <person name="Kautmanova I."/>
            <person name="Kiss B."/>
            <person name="Kocsube S."/>
            <person name="Kotiranta H."/>
            <person name="LaButti K.M."/>
            <person name="Lechner B.E."/>
            <person name="Liimatainen K."/>
            <person name="Lipzen A."/>
            <person name="Lukacs Z."/>
            <person name="Mihaltcheva S."/>
            <person name="Morgado L.N."/>
            <person name="Niskanen T."/>
            <person name="Noordeloos M.E."/>
            <person name="Ohm R.A."/>
            <person name="Ortiz-Santana B."/>
            <person name="Ovrebo C."/>
            <person name="Racz N."/>
            <person name="Riley R."/>
            <person name="Savchenko A."/>
            <person name="Shiryaev A."/>
            <person name="Soop K."/>
            <person name="Spirin V."/>
            <person name="Szebenyi C."/>
            <person name="Tomsovsky M."/>
            <person name="Tulloss R.E."/>
            <person name="Uehling J."/>
            <person name="Grigoriev I.V."/>
            <person name="Vagvolgyi C."/>
            <person name="Papp T."/>
            <person name="Martin F.M."/>
            <person name="Miettinen O."/>
            <person name="Hibbett D.S."/>
            <person name="Nagy L.G."/>
        </authorList>
    </citation>
    <scope>NUCLEOTIDE SEQUENCE [LARGE SCALE GENOMIC DNA]</scope>
    <source>
        <strain evidence="2 3">CBS 962.96</strain>
    </source>
</reference>
<dbReference type="Proteomes" id="UP000297245">
    <property type="component" value="Unassembled WGS sequence"/>
</dbReference>
<dbReference type="EMBL" id="ML179042">
    <property type="protein sequence ID" value="THV06487.1"/>
    <property type="molecule type" value="Genomic_DNA"/>
</dbReference>
<dbReference type="GO" id="GO:0050660">
    <property type="term" value="F:flavin adenine dinucleotide binding"/>
    <property type="evidence" value="ECO:0007669"/>
    <property type="project" value="TreeGrafter"/>
</dbReference>
<gene>
    <name evidence="2" type="ORF">K435DRAFT_743550</name>
</gene>
<dbReference type="PRINTS" id="PR00411">
    <property type="entry name" value="PNDRDTASEI"/>
</dbReference>
<protein>
    <submittedName>
        <fullName evidence="2">FAD/NAD(P)-binding domain-containing protein</fullName>
    </submittedName>
</protein>
<evidence type="ECO:0000313" key="3">
    <source>
        <dbReference type="Proteomes" id="UP000297245"/>
    </source>
</evidence>
<sequence length="603" mass="66918">MSSVKSTPTPLPTLSRLNATLPPDVDASSVARKWLAAFSTAIEHQDTTHATGLFTEDGFWRDVLALTSDFRTIDGSQNIKALLDARLSPINPHNFEISEDRFRAPVVQKPVPDLVFLLFCFTFDTKVGKCSGIGRLVPTSTGDWKAYTMFTCLETLKDYPEKAGPNRASSLDPELWSKRRERESNFIDNDPTVLIIGAGHTGLELAIRLKTLGVSALIIDKNKRVGDNWRNRYETLKTHDTVWYNQTPYLSFPSTWPMYSPCVKLGNFLESYADLLELNVWTSTPIERAEWIESTKSWNVLVNREGRSRKLNVRHLVFATGFGAGRPNMPMIPNRDLFKGEVMHSCEFKSAKGYKGKKAIVVGACNSGHDLAQTLYEEGADVTMYQRSSTCVVSAKATAQILEPNFNEFTPTDLGDRLNASLPMPAVHGLLQMGAAYTAQTVDKPMMDGLAKTNFKTNLGPDNAGLFPLFLGRGGGYYLDTGASQLIIDGHIKVKHGSGIKDFTEHELQFEDGTKLPADIVVLATGYGDPRDIVSPICGPEVRAKLYPVWGLNEEQELNSVWRESGQEGLWFALGNLALSRFYSSALALRLKMLEENIMAPVY</sequence>
<proteinExistence type="predicted"/>
<dbReference type="OrthoDB" id="74360at2759"/>
<keyword evidence="1" id="KW-0560">Oxidoreductase</keyword>
<keyword evidence="3" id="KW-1185">Reference proteome</keyword>
<accession>A0A4S8MTH8</accession>
<dbReference type="InterPro" id="IPR036188">
    <property type="entry name" value="FAD/NAD-bd_sf"/>
</dbReference>
<dbReference type="InterPro" id="IPR050982">
    <property type="entry name" value="Auxin_biosynth/cation_transpt"/>
</dbReference>
<dbReference type="Gene3D" id="3.50.50.60">
    <property type="entry name" value="FAD/NAD(P)-binding domain"/>
    <property type="match status" value="1"/>
</dbReference>
<dbReference type="PANTHER" id="PTHR43539:SF68">
    <property type="entry name" value="FLAVIN-BINDING MONOOXYGENASE-LIKE PROTEIN (AFU_ORTHOLOGUE AFUA_4G09220)"/>
    <property type="match status" value="1"/>
</dbReference>
<dbReference type="SUPFAM" id="SSF51905">
    <property type="entry name" value="FAD/NAD(P)-binding domain"/>
    <property type="match status" value="1"/>
</dbReference>
<evidence type="ECO:0000313" key="2">
    <source>
        <dbReference type="EMBL" id="THV06487.1"/>
    </source>
</evidence>
<name>A0A4S8MTH8_DENBC</name>
<organism evidence="2 3">
    <name type="scientific">Dendrothele bispora (strain CBS 962.96)</name>
    <dbReference type="NCBI Taxonomy" id="1314807"/>
    <lineage>
        <taxon>Eukaryota</taxon>
        <taxon>Fungi</taxon>
        <taxon>Dikarya</taxon>
        <taxon>Basidiomycota</taxon>
        <taxon>Agaricomycotina</taxon>
        <taxon>Agaricomycetes</taxon>
        <taxon>Agaricomycetidae</taxon>
        <taxon>Agaricales</taxon>
        <taxon>Agaricales incertae sedis</taxon>
        <taxon>Dendrothele</taxon>
    </lineage>
</organism>